<keyword evidence="1" id="KW-0328">Glycosyltransferase</keyword>
<organism evidence="1 2">
    <name type="scientific">Pluteus cervinus</name>
    <dbReference type="NCBI Taxonomy" id="181527"/>
    <lineage>
        <taxon>Eukaryota</taxon>
        <taxon>Fungi</taxon>
        <taxon>Dikarya</taxon>
        <taxon>Basidiomycota</taxon>
        <taxon>Agaricomycotina</taxon>
        <taxon>Agaricomycetes</taxon>
        <taxon>Agaricomycetidae</taxon>
        <taxon>Agaricales</taxon>
        <taxon>Pluteineae</taxon>
        <taxon>Pluteaceae</taxon>
        <taxon>Pluteus</taxon>
    </lineage>
</organism>
<keyword evidence="2" id="KW-1185">Reference proteome</keyword>
<accession>A0ACD3AYF3</accession>
<dbReference type="EMBL" id="ML208311">
    <property type="protein sequence ID" value="TFK70550.1"/>
    <property type="molecule type" value="Genomic_DNA"/>
</dbReference>
<sequence length="513" mass="58291">MWLILLALFLAIAAVPWVLPWLVIKLYLNNLRLRNRYCRSVILKELGHDSNDGRKKIVGYFHPYCNAGGGGERVLWTAIAANQRVDSETIHVVYSGDLDATKDEIISKVKTRFNIILDPTRLHFVFLHSRKFVEDVTWPRFTLLGQSIGSMYLAWEAMTKLIPDLYIDSMGYAFTFHVVAFLAQVPIGAYVHYPTISTDMLARVQGRQAGVTNDDFISSSAFLTWGKLLYYRFFLYYYANSLRKASFIMVNSTWTKNHVDAILQHSDPLLTFSHLTSIALWPIYFFSRPLSTSNQARIVYPPCNTQDMQHFPLENRERIILSVAQFRPEKDHTAQLHSFHKLLELHPELSSSKEPVKLVLIGGCRNAGDQARLDQLKALSELLQIGQYTEFIVNAPFSTVLSYLSKASIGLSTMVDEHFGINIVEFMAAGVIPVTHASGGPLQDIVVPWKGEHTGYHAKSPEGFAEAMYKVLTLSSQEDVAIRQRAREAAISKFSEIEFEKGWEESGWRNYIL</sequence>
<protein>
    <submittedName>
        <fullName evidence="1">Mannosyltransferase</fullName>
    </submittedName>
</protein>
<dbReference type="Proteomes" id="UP000308600">
    <property type="component" value="Unassembled WGS sequence"/>
</dbReference>
<reference evidence="1 2" key="1">
    <citation type="journal article" date="2019" name="Nat. Ecol. Evol.">
        <title>Megaphylogeny resolves global patterns of mushroom evolution.</title>
        <authorList>
            <person name="Varga T."/>
            <person name="Krizsan K."/>
            <person name="Foldi C."/>
            <person name="Dima B."/>
            <person name="Sanchez-Garcia M."/>
            <person name="Sanchez-Ramirez S."/>
            <person name="Szollosi G.J."/>
            <person name="Szarkandi J.G."/>
            <person name="Papp V."/>
            <person name="Albert L."/>
            <person name="Andreopoulos W."/>
            <person name="Angelini C."/>
            <person name="Antonin V."/>
            <person name="Barry K.W."/>
            <person name="Bougher N.L."/>
            <person name="Buchanan P."/>
            <person name="Buyck B."/>
            <person name="Bense V."/>
            <person name="Catcheside P."/>
            <person name="Chovatia M."/>
            <person name="Cooper J."/>
            <person name="Damon W."/>
            <person name="Desjardin D."/>
            <person name="Finy P."/>
            <person name="Geml J."/>
            <person name="Haridas S."/>
            <person name="Hughes K."/>
            <person name="Justo A."/>
            <person name="Karasinski D."/>
            <person name="Kautmanova I."/>
            <person name="Kiss B."/>
            <person name="Kocsube S."/>
            <person name="Kotiranta H."/>
            <person name="LaButti K.M."/>
            <person name="Lechner B.E."/>
            <person name="Liimatainen K."/>
            <person name="Lipzen A."/>
            <person name="Lukacs Z."/>
            <person name="Mihaltcheva S."/>
            <person name="Morgado L.N."/>
            <person name="Niskanen T."/>
            <person name="Noordeloos M.E."/>
            <person name="Ohm R.A."/>
            <person name="Ortiz-Santana B."/>
            <person name="Ovrebo C."/>
            <person name="Racz N."/>
            <person name="Riley R."/>
            <person name="Savchenko A."/>
            <person name="Shiryaev A."/>
            <person name="Soop K."/>
            <person name="Spirin V."/>
            <person name="Szebenyi C."/>
            <person name="Tomsovsky M."/>
            <person name="Tulloss R.E."/>
            <person name="Uehling J."/>
            <person name="Grigoriev I.V."/>
            <person name="Vagvolgyi C."/>
            <person name="Papp T."/>
            <person name="Martin F.M."/>
            <person name="Miettinen O."/>
            <person name="Hibbett D.S."/>
            <person name="Nagy L.G."/>
        </authorList>
    </citation>
    <scope>NUCLEOTIDE SEQUENCE [LARGE SCALE GENOMIC DNA]</scope>
    <source>
        <strain evidence="1 2">NL-1719</strain>
    </source>
</reference>
<gene>
    <name evidence="1" type="ORF">BDN72DRAFT_887921</name>
</gene>
<evidence type="ECO:0000313" key="1">
    <source>
        <dbReference type="EMBL" id="TFK70550.1"/>
    </source>
</evidence>
<keyword evidence="1" id="KW-0808">Transferase</keyword>
<name>A0ACD3AYF3_9AGAR</name>
<proteinExistence type="predicted"/>
<evidence type="ECO:0000313" key="2">
    <source>
        <dbReference type="Proteomes" id="UP000308600"/>
    </source>
</evidence>